<gene>
    <name evidence="4" type="ORF">CcCBS67573_g01425</name>
</gene>
<dbReference type="Proteomes" id="UP000320333">
    <property type="component" value="Unassembled WGS sequence"/>
</dbReference>
<feature type="domain" description="UBA" evidence="2">
    <location>
        <begin position="300"/>
        <end position="344"/>
    </location>
</feature>
<organism evidence="4 5">
    <name type="scientific">Chytriomyces confervae</name>
    <dbReference type="NCBI Taxonomy" id="246404"/>
    <lineage>
        <taxon>Eukaryota</taxon>
        <taxon>Fungi</taxon>
        <taxon>Fungi incertae sedis</taxon>
        <taxon>Chytridiomycota</taxon>
        <taxon>Chytridiomycota incertae sedis</taxon>
        <taxon>Chytridiomycetes</taxon>
        <taxon>Chytridiales</taxon>
        <taxon>Chytriomycetaceae</taxon>
        <taxon>Chytriomyces</taxon>
    </lineage>
</organism>
<dbReference type="InterPro" id="IPR029071">
    <property type="entry name" value="Ubiquitin-like_domsf"/>
</dbReference>
<dbReference type="SMART" id="SM00165">
    <property type="entry name" value="UBA"/>
    <property type="match status" value="1"/>
</dbReference>
<comment type="caution">
    <text evidence="4">The sequence shown here is derived from an EMBL/GenBank/DDBJ whole genome shotgun (WGS) entry which is preliminary data.</text>
</comment>
<feature type="domain" description="Ubiquitin-like" evidence="3">
    <location>
        <begin position="3"/>
        <end position="79"/>
    </location>
</feature>
<reference evidence="4 5" key="1">
    <citation type="journal article" date="2019" name="Sci. Rep.">
        <title>Comparative genomics of chytrid fungi reveal insights into the obligate biotrophic and pathogenic lifestyle of Synchytrium endobioticum.</title>
        <authorList>
            <person name="van de Vossenberg B.T.L.H."/>
            <person name="Warris S."/>
            <person name="Nguyen H.D.T."/>
            <person name="van Gent-Pelzer M.P.E."/>
            <person name="Joly D.L."/>
            <person name="van de Geest H.C."/>
            <person name="Bonants P.J.M."/>
            <person name="Smith D.S."/>
            <person name="Levesque C.A."/>
            <person name="van der Lee T.A.J."/>
        </authorList>
    </citation>
    <scope>NUCLEOTIDE SEQUENCE [LARGE SCALE GENOMIC DNA]</scope>
    <source>
        <strain evidence="4 5">CBS 675.73</strain>
    </source>
</reference>
<proteinExistence type="predicted"/>
<evidence type="ECO:0008006" key="6">
    <source>
        <dbReference type="Google" id="ProtNLM"/>
    </source>
</evidence>
<dbReference type="PANTHER" id="PTHR10677">
    <property type="entry name" value="UBIQUILIN"/>
    <property type="match status" value="1"/>
</dbReference>
<dbReference type="Pfam" id="PF00627">
    <property type="entry name" value="UBA"/>
    <property type="match status" value="1"/>
</dbReference>
<dbReference type="InterPro" id="IPR006636">
    <property type="entry name" value="STI1_HS-bd"/>
</dbReference>
<dbReference type="PROSITE" id="PS50053">
    <property type="entry name" value="UBIQUITIN_2"/>
    <property type="match status" value="1"/>
</dbReference>
<dbReference type="AlphaFoldDB" id="A0A507FLK5"/>
<dbReference type="SUPFAM" id="SSF46934">
    <property type="entry name" value="UBA-like"/>
    <property type="match status" value="1"/>
</dbReference>
<dbReference type="CDD" id="cd16106">
    <property type="entry name" value="Ubl_Dsk2p_like"/>
    <property type="match status" value="1"/>
</dbReference>
<dbReference type="Gene3D" id="1.10.8.10">
    <property type="entry name" value="DNA helicase RuvA subunit, C-terminal domain"/>
    <property type="match status" value="1"/>
</dbReference>
<evidence type="ECO:0000313" key="5">
    <source>
        <dbReference type="Proteomes" id="UP000320333"/>
    </source>
</evidence>
<dbReference type="GO" id="GO:0031593">
    <property type="term" value="F:polyubiquitin modification-dependent protein binding"/>
    <property type="evidence" value="ECO:0007669"/>
    <property type="project" value="TreeGrafter"/>
</dbReference>
<dbReference type="GO" id="GO:0005829">
    <property type="term" value="C:cytosol"/>
    <property type="evidence" value="ECO:0007669"/>
    <property type="project" value="TreeGrafter"/>
</dbReference>
<dbReference type="GO" id="GO:0006511">
    <property type="term" value="P:ubiquitin-dependent protein catabolic process"/>
    <property type="evidence" value="ECO:0007669"/>
    <property type="project" value="TreeGrafter"/>
</dbReference>
<dbReference type="OrthoDB" id="267397at2759"/>
<keyword evidence="5" id="KW-1185">Reference proteome</keyword>
<name>A0A507FLK5_9FUNG</name>
<dbReference type="InterPro" id="IPR000626">
    <property type="entry name" value="Ubiquitin-like_dom"/>
</dbReference>
<dbReference type="PANTHER" id="PTHR10677:SF3">
    <property type="entry name" value="FI07626P-RELATED"/>
    <property type="match status" value="1"/>
</dbReference>
<dbReference type="InterPro" id="IPR009060">
    <property type="entry name" value="UBA-like_sf"/>
</dbReference>
<dbReference type="InterPro" id="IPR015496">
    <property type="entry name" value="Ubiquilin"/>
</dbReference>
<feature type="region of interest" description="Disordered" evidence="1">
    <location>
        <begin position="83"/>
        <end position="107"/>
    </location>
</feature>
<sequence>MPIQVHVKSSTEAKFTVTINEDDTVLALKEAISKAVENTPADSQRVIFAGRVLKDEDAVSVYKISEGSTVHLVRSNAKAAASPSTPAASAVPASPVASTPAPAAATPDAAANPLAGNPFAALLGAGAGAGAAGGAAGNAFGGFPGAGFPGAGFPGGAGAPGAGMDAMMNNPQMAAAMSAMMSNPQFMDMMIASNPQLANMPPEMRQFMQSDAFRRIMADPNTMRQMMQMAPIMGGGMNPFAPANMAGGANPYAGAGAAPMNPTGAGSFDPALLQMLMGGGAGAGGLGGFGGQPLAPPPANPEEAYQVQLRQLQDMGFYDASENIRALTATRGNVEAAVEWLFANPPPGHR</sequence>
<accession>A0A507FLK5</accession>
<dbReference type="CDD" id="cd14399">
    <property type="entry name" value="UBA_PLICs"/>
    <property type="match status" value="1"/>
</dbReference>
<evidence type="ECO:0000259" key="3">
    <source>
        <dbReference type="PROSITE" id="PS50053"/>
    </source>
</evidence>
<dbReference type="STRING" id="246404.A0A507FLK5"/>
<dbReference type="Pfam" id="PF00240">
    <property type="entry name" value="ubiquitin"/>
    <property type="match status" value="1"/>
</dbReference>
<protein>
    <recommendedName>
        <fullName evidence="6">Ubiquilin</fullName>
    </recommendedName>
</protein>
<evidence type="ECO:0000256" key="1">
    <source>
        <dbReference type="SAM" id="MobiDB-lite"/>
    </source>
</evidence>
<evidence type="ECO:0000313" key="4">
    <source>
        <dbReference type="EMBL" id="TPX77311.1"/>
    </source>
</evidence>
<dbReference type="PROSITE" id="PS50030">
    <property type="entry name" value="UBA"/>
    <property type="match status" value="1"/>
</dbReference>
<dbReference type="SMART" id="SM00213">
    <property type="entry name" value="UBQ"/>
    <property type="match status" value="1"/>
</dbReference>
<dbReference type="SMART" id="SM00727">
    <property type="entry name" value="STI1"/>
    <property type="match status" value="2"/>
</dbReference>
<dbReference type="Gene3D" id="3.10.20.90">
    <property type="entry name" value="Phosphatidylinositol 3-kinase Catalytic Subunit, Chain A, domain 1"/>
    <property type="match status" value="1"/>
</dbReference>
<dbReference type="EMBL" id="QEAP01000024">
    <property type="protein sequence ID" value="TPX77311.1"/>
    <property type="molecule type" value="Genomic_DNA"/>
</dbReference>
<dbReference type="SUPFAM" id="SSF54236">
    <property type="entry name" value="Ubiquitin-like"/>
    <property type="match status" value="1"/>
</dbReference>
<dbReference type="InterPro" id="IPR015940">
    <property type="entry name" value="UBA"/>
</dbReference>
<evidence type="ECO:0000259" key="2">
    <source>
        <dbReference type="PROSITE" id="PS50030"/>
    </source>
</evidence>